<dbReference type="EMBL" id="KK106158">
    <property type="protein sequence ID" value="KIY91896.1"/>
    <property type="molecule type" value="Genomic_DNA"/>
</dbReference>
<proteinExistence type="predicted"/>
<dbReference type="RefSeq" id="XP_013890916.1">
    <property type="nucleotide sequence ID" value="XM_014035462.1"/>
</dbReference>
<organism evidence="2 3">
    <name type="scientific">Monoraphidium neglectum</name>
    <dbReference type="NCBI Taxonomy" id="145388"/>
    <lineage>
        <taxon>Eukaryota</taxon>
        <taxon>Viridiplantae</taxon>
        <taxon>Chlorophyta</taxon>
        <taxon>core chlorophytes</taxon>
        <taxon>Chlorophyceae</taxon>
        <taxon>CS clade</taxon>
        <taxon>Sphaeropleales</taxon>
        <taxon>Selenastraceae</taxon>
        <taxon>Monoraphidium</taxon>
    </lineage>
</organism>
<dbReference type="AlphaFoldDB" id="A0A0D2LPG6"/>
<feature type="compositionally biased region" description="Low complexity" evidence="1">
    <location>
        <begin position="40"/>
        <end position="57"/>
    </location>
</feature>
<evidence type="ECO:0000313" key="2">
    <source>
        <dbReference type="EMBL" id="KIY91896.1"/>
    </source>
</evidence>
<name>A0A0D2LPG6_9CHLO</name>
<gene>
    <name evidence="2" type="ORF">MNEG_16068</name>
</gene>
<keyword evidence="3" id="KW-1185">Reference proteome</keyword>
<dbReference type="KEGG" id="mng:MNEG_16068"/>
<evidence type="ECO:0000256" key="1">
    <source>
        <dbReference type="SAM" id="MobiDB-lite"/>
    </source>
</evidence>
<dbReference type="GeneID" id="25733791"/>
<sequence>MGFALCSQPAAYGRSRHPGPAYGCVAPAVAALSRATVAPRRRVTAPAPAGAAAAQPGTETRMSRSCVARAGAVQDAPTGSGAGGAAGALPPLPPLD</sequence>
<feature type="non-terminal residue" evidence="2">
    <location>
        <position position="96"/>
    </location>
</feature>
<reference evidence="2 3" key="1">
    <citation type="journal article" date="2013" name="BMC Genomics">
        <title>Reconstruction of the lipid metabolism for the microalga Monoraphidium neglectum from its genome sequence reveals characteristics suitable for biofuel production.</title>
        <authorList>
            <person name="Bogen C."/>
            <person name="Al-Dilaimi A."/>
            <person name="Albersmeier A."/>
            <person name="Wichmann J."/>
            <person name="Grundmann M."/>
            <person name="Rupp O."/>
            <person name="Lauersen K.J."/>
            <person name="Blifernez-Klassen O."/>
            <person name="Kalinowski J."/>
            <person name="Goesmann A."/>
            <person name="Mussgnug J.H."/>
            <person name="Kruse O."/>
        </authorList>
    </citation>
    <scope>NUCLEOTIDE SEQUENCE [LARGE SCALE GENOMIC DNA]</scope>
    <source>
        <strain evidence="2 3">SAG 48.87</strain>
    </source>
</reference>
<evidence type="ECO:0000313" key="3">
    <source>
        <dbReference type="Proteomes" id="UP000054498"/>
    </source>
</evidence>
<dbReference type="Proteomes" id="UP000054498">
    <property type="component" value="Unassembled WGS sequence"/>
</dbReference>
<accession>A0A0D2LPG6</accession>
<protein>
    <submittedName>
        <fullName evidence="2">Uncharacterized protein</fullName>
    </submittedName>
</protein>
<feature type="region of interest" description="Disordered" evidence="1">
    <location>
        <begin position="40"/>
        <end position="96"/>
    </location>
</feature>